<dbReference type="SUPFAM" id="SSF90123">
    <property type="entry name" value="ABC transporter transmembrane region"/>
    <property type="match status" value="1"/>
</dbReference>
<comment type="caution">
    <text evidence="10">The sequence shown here is derived from an EMBL/GenBank/DDBJ whole genome shotgun (WGS) entry which is preliminary data.</text>
</comment>
<proteinExistence type="predicted"/>
<protein>
    <submittedName>
        <fullName evidence="10">Cysteine/glutathione ABC transporter ATP-binding protein/permease CydC</fullName>
    </submittedName>
</protein>
<evidence type="ECO:0000313" key="10">
    <source>
        <dbReference type="EMBL" id="GLR64793.1"/>
    </source>
</evidence>
<dbReference type="PANTHER" id="PTHR24221">
    <property type="entry name" value="ATP-BINDING CASSETTE SUB-FAMILY B"/>
    <property type="match status" value="1"/>
</dbReference>
<evidence type="ECO:0000256" key="4">
    <source>
        <dbReference type="ARBA" id="ARBA00022840"/>
    </source>
</evidence>
<dbReference type="Pfam" id="PF00664">
    <property type="entry name" value="ABC_membrane"/>
    <property type="match status" value="1"/>
</dbReference>
<dbReference type="SMART" id="SM00382">
    <property type="entry name" value="AAA"/>
    <property type="match status" value="1"/>
</dbReference>
<comment type="subcellular location">
    <subcellularLocation>
        <location evidence="1">Cell membrane</location>
        <topology evidence="1">Multi-pass membrane protein</topology>
    </subcellularLocation>
</comment>
<dbReference type="InterPro" id="IPR039421">
    <property type="entry name" value="Type_1_exporter"/>
</dbReference>
<dbReference type="Pfam" id="PF00005">
    <property type="entry name" value="ABC_tran"/>
    <property type="match status" value="1"/>
</dbReference>
<evidence type="ECO:0000256" key="7">
    <source>
        <dbReference type="SAM" id="Phobius"/>
    </source>
</evidence>
<gene>
    <name evidence="10" type="primary">cydC</name>
    <name evidence="10" type="ORF">GCM10007878_22310</name>
</gene>
<dbReference type="InterPro" id="IPR003439">
    <property type="entry name" value="ABC_transporter-like_ATP-bd"/>
</dbReference>
<dbReference type="PROSITE" id="PS00211">
    <property type="entry name" value="ABC_TRANSPORTER_1"/>
    <property type="match status" value="1"/>
</dbReference>
<feature type="domain" description="ABC transmembrane type-1" evidence="9">
    <location>
        <begin position="19"/>
        <end position="310"/>
    </location>
</feature>
<keyword evidence="2 7" id="KW-0812">Transmembrane</keyword>
<keyword evidence="5 7" id="KW-1133">Transmembrane helix</keyword>
<dbReference type="PROSITE" id="PS50929">
    <property type="entry name" value="ABC_TM1F"/>
    <property type="match status" value="1"/>
</dbReference>
<dbReference type="InterPro" id="IPR003593">
    <property type="entry name" value="AAA+_ATPase"/>
</dbReference>
<keyword evidence="11" id="KW-1185">Reference proteome</keyword>
<evidence type="ECO:0000256" key="3">
    <source>
        <dbReference type="ARBA" id="ARBA00022741"/>
    </source>
</evidence>
<feature type="transmembrane region" description="Helical" evidence="7">
    <location>
        <begin position="20"/>
        <end position="44"/>
    </location>
</feature>
<feature type="transmembrane region" description="Helical" evidence="7">
    <location>
        <begin position="168"/>
        <end position="186"/>
    </location>
</feature>
<dbReference type="InterPro" id="IPR017871">
    <property type="entry name" value="ABC_transporter-like_CS"/>
</dbReference>
<dbReference type="NCBIfam" id="TIGR02868">
    <property type="entry name" value="CydC"/>
    <property type="match status" value="1"/>
</dbReference>
<evidence type="ECO:0000256" key="1">
    <source>
        <dbReference type="ARBA" id="ARBA00004651"/>
    </source>
</evidence>
<dbReference type="InterPro" id="IPR027417">
    <property type="entry name" value="P-loop_NTPase"/>
</dbReference>
<dbReference type="PANTHER" id="PTHR24221:SF653">
    <property type="entry name" value="TRANSPORT ATP-BINDING PROTEIN CYDC"/>
    <property type="match status" value="1"/>
</dbReference>
<dbReference type="EMBL" id="BSOR01000038">
    <property type="protein sequence ID" value="GLR64793.1"/>
    <property type="molecule type" value="Genomic_DNA"/>
</dbReference>
<dbReference type="Gene3D" id="3.40.50.300">
    <property type="entry name" value="P-loop containing nucleotide triphosphate hydrolases"/>
    <property type="match status" value="1"/>
</dbReference>
<dbReference type="InterPro" id="IPR014223">
    <property type="entry name" value="ABC_CydC/D"/>
</dbReference>
<sequence>MHPLKPWLDLMLQDKKRLLVGALLIFITYLSAIGLLALSGWFITATGVTALAWAAGIAINLDIYSPGGGIRFFALTRTVARYTERVYNHDTVLQLLARLRVRLFKNLTLLDDQTAAKFRASQWVNRLITDVDTLDNLYLRLLAPPLVALVTLIFVIVFLAFFHLQLAGLAALMLLLTLAVSTWGMAQAGKAVSYRLVSQQEAQRSLLVEQVEGLGELQASHSLSKYQQQLIAAQEVEMRDQQRLQQVTAWGAGLQTLLLQLTVAACLLLAAQAYQQGWLSGPMLVLIPLALMAMQEVFVNLPTAFASWGSTLAAAQRLNKTENLQSHLLSSNNPQALPTNFPLHSTLLWQGVSVKLGSQQVFTHINLQLKPGEKLALLGESGLGKSTLARLAARLSDPQAGAMLVEADGKQLNLKDLSLTDWQAQIGYLTQQSDLFATSIAENLRLAKADATDDELWAVLELVDLQDEVAAFPEQLNTWVGETGRQLSGGQARRLALARVILKDPALVILDEPFSSLDLATQATIRPRLEAWLKNRTALLLAHDLKALPECNRHIHLQDLLASQ</sequence>
<evidence type="ECO:0000313" key="11">
    <source>
        <dbReference type="Proteomes" id="UP001156682"/>
    </source>
</evidence>
<dbReference type="Proteomes" id="UP001156682">
    <property type="component" value="Unassembled WGS sequence"/>
</dbReference>
<evidence type="ECO:0000256" key="5">
    <source>
        <dbReference type="ARBA" id="ARBA00022989"/>
    </source>
</evidence>
<feature type="transmembrane region" description="Helical" evidence="7">
    <location>
        <begin position="247"/>
        <end position="271"/>
    </location>
</feature>
<dbReference type="GO" id="GO:0005524">
    <property type="term" value="F:ATP binding"/>
    <property type="evidence" value="ECO:0007669"/>
    <property type="project" value="UniProtKB-KW"/>
</dbReference>
<dbReference type="PROSITE" id="PS50893">
    <property type="entry name" value="ABC_TRANSPORTER_2"/>
    <property type="match status" value="1"/>
</dbReference>
<reference evidence="11" key="1">
    <citation type="journal article" date="2019" name="Int. J. Syst. Evol. Microbiol.">
        <title>The Global Catalogue of Microorganisms (GCM) 10K type strain sequencing project: providing services to taxonomists for standard genome sequencing and annotation.</title>
        <authorList>
            <consortium name="The Broad Institute Genomics Platform"/>
            <consortium name="The Broad Institute Genome Sequencing Center for Infectious Disease"/>
            <person name="Wu L."/>
            <person name="Ma J."/>
        </authorList>
    </citation>
    <scope>NUCLEOTIDE SEQUENCE [LARGE SCALE GENOMIC DNA]</scope>
    <source>
        <strain evidence="11">NBRC 100033</strain>
    </source>
</reference>
<keyword evidence="3" id="KW-0547">Nucleotide-binding</keyword>
<dbReference type="RefSeq" id="WP_027851312.1">
    <property type="nucleotide sequence ID" value="NZ_BSOR01000038.1"/>
</dbReference>
<keyword evidence="6 7" id="KW-0472">Membrane</keyword>
<evidence type="ECO:0000256" key="6">
    <source>
        <dbReference type="ARBA" id="ARBA00023136"/>
    </source>
</evidence>
<evidence type="ECO:0000259" key="8">
    <source>
        <dbReference type="PROSITE" id="PS50893"/>
    </source>
</evidence>
<dbReference type="SUPFAM" id="SSF52540">
    <property type="entry name" value="P-loop containing nucleoside triphosphate hydrolases"/>
    <property type="match status" value="1"/>
</dbReference>
<dbReference type="InterPro" id="IPR036640">
    <property type="entry name" value="ABC1_TM_sf"/>
</dbReference>
<feature type="transmembrane region" description="Helical" evidence="7">
    <location>
        <begin position="50"/>
        <end position="74"/>
    </location>
</feature>
<dbReference type="Gene3D" id="1.20.1560.10">
    <property type="entry name" value="ABC transporter type 1, transmembrane domain"/>
    <property type="match status" value="1"/>
</dbReference>
<organism evidence="10 11">
    <name type="scientific">Marinospirillum insulare</name>
    <dbReference type="NCBI Taxonomy" id="217169"/>
    <lineage>
        <taxon>Bacteria</taxon>
        <taxon>Pseudomonadati</taxon>
        <taxon>Pseudomonadota</taxon>
        <taxon>Gammaproteobacteria</taxon>
        <taxon>Oceanospirillales</taxon>
        <taxon>Oceanospirillaceae</taxon>
        <taxon>Marinospirillum</taxon>
    </lineage>
</organism>
<keyword evidence="4 10" id="KW-0067">ATP-binding</keyword>
<feature type="transmembrane region" description="Helical" evidence="7">
    <location>
        <begin position="141"/>
        <end position="162"/>
    </location>
</feature>
<evidence type="ECO:0000256" key="2">
    <source>
        <dbReference type="ARBA" id="ARBA00022692"/>
    </source>
</evidence>
<evidence type="ECO:0000259" key="9">
    <source>
        <dbReference type="PROSITE" id="PS50929"/>
    </source>
</evidence>
<accession>A0ABQ5ZZQ3</accession>
<dbReference type="InterPro" id="IPR011527">
    <property type="entry name" value="ABC1_TM_dom"/>
</dbReference>
<name>A0ABQ5ZZQ3_9GAMM</name>
<feature type="domain" description="ABC transporter" evidence="8">
    <location>
        <begin position="347"/>
        <end position="564"/>
    </location>
</feature>